<proteinExistence type="predicted"/>
<comment type="caution">
    <text evidence="8">The sequence shown here is derived from an EMBL/GenBank/DDBJ whole genome shotgun (WGS) entry which is preliminary data.</text>
</comment>
<keyword evidence="5" id="KW-0284">Flavonoid biosynthesis</keyword>
<keyword evidence="9" id="KW-1185">Reference proteome</keyword>
<organism evidence="8 9">
    <name type="scientific">Dioscorea zingiberensis</name>
    <dbReference type="NCBI Taxonomy" id="325984"/>
    <lineage>
        <taxon>Eukaryota</taxon>
        <taxon>Viridiplantae</taxon>
        <taxon>Streptophyta</taxon>
        <taxon>Embryophyta</taxon>
        <taxon>Tracheophyta</taxon>
        <taxon>Spermatophyta</taxon>
        <taxon>Magnoliopsida</taxon>
        <taxon>Liliopsida</taxon>
        <taxon>Dioscoreales</taxon>
        <taxon>Dioscoreaceae</taxon>
        <taxon>Dioscorea</taxon>
    </lineage>
</organism>
<evidence type="ECO:0000256" key="3">
    <source>
        <dbReference type="ARBA" id="ARBA00012975"/>
    </source>
</evidence>
<reference evidence="8" key="1">
    <citation type="submission" date="2021-03" db="EMBL/GenBank/DDBJ databases">
        <authorList>
            <person name="Li Z."/>
            <person name="Yang C."/>
        </authorList>
    </citation>
    <scope>NUCLEOTIDE SEQUENCE</scope>
    <source>
        <strain evidence="8">Dzin_1.0</strain>
        <tissue evidence="8">Leaf</tissue>
    </source>
</reference>
<dbReference type="GO" id="GO:0016210">
    <property type="term" value="F:naringenin-chalcone synthase activity"/>
    <property type="evidence" value="ECO:0007669"/>
    <property type="project" value="UniProtKB-EC"/>
</dbReference>
<dbReference type="AlphaFoldDB" id="A0A9D5HAF0"/>
<dbReference type="OrthoDB" id="785698at2759"/>
<evidence type="ECO:0000256" key="1">
    <source>
        <dbReference type="ARBA" id="ARBA00002969"/>
    </source>
</evidence>
<evidence type="ECO:0000256" key="5">
    <source>
        <dbReference type="ARBA" id="ARBA00023241"/>
    </source>
</evidence>
<comment type="function">
    <text evidence="1">The primary product of this enzyme is 4,2',4',6'-tetrahydroxychalcone (also termed naringenin-chalcone or chalcone) which can under specific conditions spontaneously isomerize into naringenin.</text>
</comment>
<dbReference type="Gene3D" id="3.40.47.10">
    <property type="match status" value="1"/>
</dbReference>
<feature type="domain" description="Chalcone/stilbene synthase N-terminal" evidence="7">
    <location>
        <begin position="4"/>
        <end position="40"/>
    </location>
</feature>
<gene>
    <name evidence="8" type="ORF">J5N97_022211</name>
</gene>
<keyword evidence="4" id="KW-0808">Transferase</keyword>
<evidence type="ECO:0000259" key="7">
    <source>
        <dbReference type="Pfam" id="PF00195"/>
    </source>
</evidence>
<sequence>MYYEIIAVTFRGPSETHHDSLIGQALFGDGAATVKIDADPDTAVERPLFQMVSTAPTILPDSDDAIDWAEVGEGFVGGHAVEEVGREAWTGEKGVLEVEGRALKGSARDRGGEVV</sequence>
<keyword evidence="6" id="KW-0012">Acyltransferase</keyword>
<evidence type="ECO:0000256" key="2">
    <source>
        <dbReference type="ARBA" id="ARBA00004966"/>
    </source>
</evidence>
<evidence type="ECO:0000313" key="9">
    <source>
        <dbReference type="Proteomes" id="UP001085076"/>
    </source>
</evidence>
<accession>A0A9D5HAF0</accession>
<dbReference type="Proteomes" id="UP001085076">
    <property type="component" value="Miscellaneous, Linkage group lg06"/>
</dbReference>
<dbReference type="Pfam" id="PF00195">
    <property type="entry name" value="Chal_sti_synt_N"/>
    <property type="match status" value="1"/>
</dbReference>
<dbReference type="InterPro" id="IPR001099">
    <property type="entry name" value="Chalcone/stilbene_synt_N"/>
</dbReference>
<name>A0A9D5HAF0_9LILI</name>
<evidence type="ECO:0000313" key="8">
    <source>
        <dbReference type="EMBL" id="KAJ0969334.1"/>
    </source>
</evidence>
<evidence type="ECO:0000256" key="6">
    <source>
        <dbReference type="ARBA" id="ARBA00023315"/>
    </source>
</evidence>
<reference evidence="8" key="2">
    <citation type="journal article" date="2022" name="Hortic Res">
        <title>The genome of Dioscorea zingiberensis sheds light on the biosynthesis, origin and evolution of the medicinally important diosgenin saponins.</title>
        <authorList>
            <person name="Li Y."/>
            <person name="Tan C."/>
            <person name="Li Z."/>
            <person name="Guo J."/>
            <person name="Li S."/>
            <person name="Chen X."/>
            <person name="Wang C."/>
            <person name="Dai X."/>
            <person name="Yang H."/>
            <person name="Song W."/>
            <person name="Hou L."/>
            <person name="Xu J."/>
            <person name="Tong Z."/>
            <person name="Xu A."/>
            <person name="Yuan X."/>
            <person name="Wang W."/>
            <person name="Yang Q."/>
            <person name="Chen L."/>
            <person name="Sun Z."/>
            <person name="Wang K."/>
            <person name="Pan B."/>
            <person name="Chen J."/>
            <person name="Bao Y."/>
            <person name="Liu F."/>
            <person name="Qi X."/>
            <person name="Gang D.R."/>
            <person name="Wen J."/>
            <person name="Li J."/>
        </authorList>
    </citation>
    <scope>NUCLEOTIDE SEQUENCE</scope>
    <source>
        <strain evidence="8">Dzin_1.0</strain>
    </source>
</reference>
<dbReference type="EMBL" id="JAGGNH010000006">
    <property type="protein sequence ID" value="KAJ0969334.1"/>
    <property type="molecule type" value="Genomic_DNA"/>
</dbReference>
<dbReference type="EC" id="2.3.1.74" evidence="3"/>
<dbReference type="GO" id="GO:0030639">
    <property type="term" value="P:polyketide biosynthetic process"/>
    <property type="evidence" value="ECO:0007669"/>
    <property type="project" value="TreeGrafter"/>
</dbReference>
<dbReference type="SUPFAM" id="SSF53901">
    <property type="entry name" value="Thiolase-like"/>
    <property type="match status" value="1"/>
</dbReference>
<dbReference type="InterPro" id="IPR011141">
    <property type="entry name" value="Polyketide_synthase_type-III"/>
</dbReference>
<dbReference type="GO" id="GO:0009813">
    <property type="term" value="P:flavonoid biosynthetic process"/>
    <property type="evidence" value="ECO:0007669"/>
    <property type="project" value="UniProtKB-KW"/>
</dbReference>
<evidence type="ECO:0000256" key="4">
    <source>
        <dbReference type="ARBA" id="ARBA00022679"/>
    </source>
</evidence>
<dbReference type="PANTHER" id="PTHR11877">
    <property type="entry name" value="HYDROXYMETHYLGLUTARYL-COA SYNTHASE"/>
    <property type="match status" value="1"/>
</dbReference>
<comment type="pathway">
    <text evidence="2">Secondary metabolite biosynthesis; flavonoid biosynthesis.</text>
</comment>
<dbReference type="InterPro" id="IPR016039">
    <property type="entry name" value="Thiolase-like"/>
</dbReference>
<protein>
    <recommendedName>
        <fullName evidence="3">chalcone synthase</fullName>
        <ecNumber evidence="3">2.3.1.74</ecNumber>
    </recommendedName>
</protein>
<dbReference type="PANTHER" id="PTHR11877:SF14">
    <property type="entry name" value="CHALCONE SYNTHASE"/>
    <property type="match status" value="1"/>
</dbReference>